<evidence type="ECO:0000313" key="1">
    <source>
        <dbReference type="EMBL" id="ENH98034.1"/>
    </source>
</evidence>
<dbReference type="Proteomes" id="UP000012283">
    <property type="component" value="Unassembled WGS sequence"/>
</dbReference>
<organism evidence="1 2">
    <name type="scientific">Gracilibacillus halophilus YIM-C55.5</name>
    <dbReference type="NCBI Taxonomy" id="1308866"/>
    <lineage>
        <taxon>Bacteria</taxon>
        <taxon>Bacillati</taxon>
        <taxon>Bacillota</taxon>
        <taxon>Bacilli</taxon>
        <taxon>Bacillales</taxon>
        <taxon>Bacillaceae</taxon>
        <taxon>Gracilibacillus</taxon>
    </lineage>
</organism>
<comment type="caution">
    <text evidence="1">The sequence shown here is derived from an EMBL/GenBank/DDBJ whole genome shotgun (WGS) entry which is preliminary data.</text>
</comment>
<gene>
    <name evidence="1" type="ORF">J416_02284</name>
</gene>
<dbReference type="RefSeq" id="WP_003463789.1">
    <property type="nucleotide sequence ID" value="NZ_APML01000007.1"/>
</dbReference>
<proteinExistence type="predicted"/>
<reference evidence="1 2" key="1">
    <citation type="submission" date="2013-03" db="EMBL/GenBank/DDBJ databases">
        <title>Draft genome sequence of Gracibacillus halophilus YIM-C55.5, a moderately halophilic and thermophilic organism from the Xiaochaidamu salt lake.</title>
        <authorList>
            <person name="Sugumar T."/>
            <person name="Polireddy D.R."/>
            <person name="Antony A."/>
            <person name="Madhava Y.R."/>
            <person name="Sivakumar N."/>
        </authorList>
    </citation>
    <scope>NUCLEOTIDE SEQUENCE [LARGE SCALE GENOMIC DNA]</scope>
    <source>
        <strain evidence="1 2">YIM-C55.5</strain>
    </source>
</reference>
<dbReference type="PATRIC" id="fig|1308866.3.peg.461"/>
<dbReference type="AlphaFoldDB" id="N4WFK0"/>
<accession>N4WFK0</accession>
<evidence type="ECO:0000313" key="2">
    <source>
        <dbReference type="Proteomes" id="UP000012283"/>
    </source>
</evidence>
<sequence length="174" mass="20249">MYKKQVSLILVLIVCLLLLTGHRFTPEQAASLQIETEHVQFMNHFKIDDTFLYVFKNEKTKSYVTVTSEKTNLLYRSRTVSKISAHKKDLQMISTYTHYDQPFTFFVVQSFDNNIGYIQAGKKGEQQIKSTQNRDMIPFFFSGSANIASLQPVALNHEKEVIYRYDAASKWYKP</sequence>
<dbReference type="EMBL" id="APML01000007">
    <property type="protein sequence ID" value="ENH98034.1"/>
    <property type="molecule type" value="Genomic_DNA"/>
</dbReference>
<protein>
    <submittedName>
        <fullName evidence="1">Uncharacterized protein</fullName>
    </submittedName>
</protein>
<dbReference type="STRING" id="1308866.J416_02284"/>
<keyword evidence="2" id="KW-1185">Reference proteome</keyword>
<name>N4WFK0_9BACI</name>